<evidence type="ECO:0000313" key="3">
    <source>
        <dbReference type="Proteomes" id="UP000007575"/>
    </source>
</evidence>
<dbReference type="Gene3D" id="3.40.50.10140">
    <property type="entry name" value="Toll/interleukin-1 receptor homology (TIR) domain"/>
    <property type="match status" value="1"/>
</dbReference>
<dbReference type="STRING" id="745776.DGo_CA1980"/>
<evidence type="ECO:0000259" key="1">
    <source>
        <dbReference type="PROSITE" id="PS50104"/>
    </source>
</evidence>
<reference evidence="2 3" key="1">
    <citation type="journal article" date="2012" name="PLoS ONE">
        <title>Genome sequence and transcriptome analysis of the radioresistant bacterium Deinococcus gobiensis: insights into the extreme environmental adaptations.</title>
        <authorList>
            <person name="Yuan M."/>
            <person name="Chen M."/>
            <person name="Zhang W."/>
            <person name="Lu W."/>
            <person name="Wang J."/>
            <person name="Yang M."/>
            <person name="Zhao P."/>
            <person name="Tang R."/>
            <person name="Li X."/>
            <person name="Hao Y."/>
            <person name="Zhou Z."/>
            <person name="Zhan Y."/>
            <person name="Yu H."/>
            <person name="Teng C."/>
            <person name="Yan Y."/>
            <person name="Ping S."/>
            <person name="Wang Y."/>
            <person name="Lin M."/>
        </authorList>
    </citation>
    <scope>NUCLEOTIDE SEQUENCE [LARGE SCALE GENOMIC DNA]</scope>
    <source>
        <strain evidence="2 3">I-0</strain>
    </source>
</reference>
<organism evidence="2 3">
    <name type="scientific">Deinococcus gobiensis (strain DSM 21396 / JCM 16679 / CGMCC 1.7299 / I-0)</name>
    <dbReference type="NCBI Taxonomy" id="745776"/>
    <lineage>
        <taxon>Bacteria</taxon>
        <taxon>Thermotogati</taxon>
        <taxon>Deinococcota</taxon>
        <taxon>Deinococci</taxon>
        <taxon>Deinococcales</taxon>
        <taxon>Deinococcaceae</taxon>
        <taxon>Deinococcus</taxon>
    </lineage>
</organism>
<evidence type="ECO:0000313" key="2">
    <source>
        <dbReference type="EMBL" id="AFD25907.1"/>
    </source>
</evidence>
<dbReference type="AlphaFoldDB" id="H8GXQ5"/>
<dbReference type="eggNOG" id="ENOG5032TKD">
    <property type="taxonomic scope" value="Bacteria"/>
</dbReference>
<dbReference type="GO" id="GO:0007165">
    <property type="term" value="P:signal transduction"/>
    <property type="evidence" value="ECO:0007669"/>
    <property type="project" value="InterPro"/>
</dbReference>
<dbReference type="EMBL" id="CP002191">
    <property type="protein sequence ID" value="AFD25907.1"/>
    <property type="molecule type" value="Genomic_DNA"/>
</dbReference>
<proteinExistence type="predicted"/>
<dbReference type="SUPFAM" id="SSF52200">
    <property type="entry name" value="Toll/Interleukin receptor TIR domain"/>
    <property type="match status" value="1"/>
</dbReference>
<dbReference type="Proteomes" id="UP000007575">
    <property type="component" value="Chromosome"/>
</dbReference>
<dbReference type="KEGG" id="dgo:DGo_CA1980"/>
<dbReference type="Pfam" id="PF13676">
    <property type="entry name" value="TIR_2"/>
    <property type="match status" value="1"/>
</dbReference>
<dbReference type="HOGENOM" id="CLU_078752_0_0_0"/>
<protein>
    <recommendedName>
        <fullName evidence="1">TIR domain-containing protein</fullName>
    </recommendedName>
</protein>
<sequence>MSMKVFLSWSGEPSRQVAKALKGWIELVLPGVQPWMSDKDLGAGVRWSQEIEASLKLSSFGVICVTASNRNSPWLNFEAGAISNNLSENGDSKARVVPYLLDVVFNDINGPLSQFHGKQSNKSGTWELVQSLNNLSSQPRDIRHLEKTFEAFWPELEDMLADASALAEKSNNKNINQESGLRDEDDKMNEMLTILRNINNSPPEVGAENLSSKVTPAKIRSLANKLGKDLGQSTDLIEIKAKGREISIITVPMTDERKEELRIRAHQTLSEYTSEKVIIRWAVLFEDGHIESDGVTFA</sequence>
<dbReference type="OrthoDB" id="122965at2"/>
<accession>H8GXQ5</accession>
<keyword evidence="3" id="KW-1185">Reference proteome</keyword>
<dbReference type="PROSITE" id="PS50104">
    <property type="entry name" value="TIR"/>
    <property type="match status" value="1"/>
</dbReference>
<dbReference type="PATRIC" id="fig|745776.4.peg.2033"/>
<dbReference type="InterPro" id="IPR000157">
    <property type="entry name" value="TIR_dom"/>
</dbReference>
<name>H8GXQ5_DEIGI</name>
<gene>
    <name evidence="2" type="ordered locus">DGo_CA1980</name>
</gene>
<feature type="domain" description="TIR" evidence="1">
    <location>
        <begin position="1"/>
        <end position="160"/>
    </location>
</feature>
<dbReference type="InterPro" id="IPR035897">
    <property type="entry name" value="Toll_tir_struct_dom_sf"/>
</dbReference>